<dbReference type="AlphaFoldDB" id="A0A4R2P3C0"/>
<feature type="transmembrane region" description="Helical" evidence="1">
    <location>
        <begin position="38"/>
        <end position="57"/>
    </location>
</feature>
<gene>
    <name evidence="2" type="ORF">EV207_11181</name>
</gene>
<keyword evidence="1" id="KW-0472">Membrane</keyword>
<evidence type="ECO:0000313" key="2">
    <source>
        <dbReference type="EMBL" id="TCP29279.1"/>
    </source>
</evidence>
<name>A0A4R2P3C0_9BACL</name>
<dbReference type="RefSeq" id="WP_132745935.1">
    <property type="nucleotide sequence ID" value="NZ_SLXK01000011.1"/>
</dbReference>
<accession>A0A4R2P3C0</accession>
<protein>
    <submittedName>
        <fullName evidence="2">Uncharacterized protein</fullName>
    </submittedName>
</protein>
<keyword evidence="1" id="KW-0812">Transmembrane</keyword>
<dbReference type="EMBL" id="SLXK01000011">
    <property type="protein sequence ID" value="TCP29279.1"/>
    <property type="molecule type" value="Genomic_DNA"/>
</dbReference>
<proteinExistence type="predicted"/>
<keyword evidence="3" id="KW-1185">Reference proteome</keyword>
<organism evidence="2 3">
    <name type="scientific">Scopulibacillus darangshiensis</name>
    <dbReference type="NCBI Taxonomy" id="442528"/>
    <lineage>
        <taxon>Bacteria</taxon>
        <taxon>Bacillati</taxon>
        <taxon>Bacillota</taxon>
        <taxon>Bacilli</taxon>
        <taxon>Bacillales</taxon>
        <taxon>Sporolactobacillaceae</taxon>
        <taxon>Scopulibacillus</taxon>
    </lineage>
</organism>
<comment type="caution">
    <text evidence="2">The sequence shown here is derived from an EMBL/GenBank/DDBJ whole genome shotgun (WGS) entry which is preliminary data.</text>
</comment>
<evidence type="ECO:0000256" key="1">
    <source>
        <dbReference type="SAM" id="Phobius"/>
    </source>
</evidence>
<reference evidence="2 3" key="1">
    <citation type="submission" date="2019-03" db="EMBL/GenBank/DDBJ databases">
        <title>Genomic Encyclopedia of Type Strains, Phase IV (KMG-IV): sequencing the most valuable type-strain genomes for metagenomic binning, comparative biology and taxonomic classification.</title>
        <authorList>
            <person name="Goeker M."/>
        </authorList>
    </citation>
    <scope>NUCLEOTIDE SEQUENCE [LARGE SCALE GENOMIC DNA]</scope>
    <source>
        <strain evidence="2 3">DSM 19377</strain>
    </source>
</reference>
<evidence type="ECO:0000313" key="3">
    <source>
        <dbReference type="Proteomes" id="UP000295416"/>
    </source>
</evidence>
<keyword evidence="1" id="KW-1133">Transmembrane helix</keyword>
<dbReference type="Proteomes" id="UP000295416">
    <property type="component" value="Unassembled WGS sequence"/>
</dbReference>
<sequence>MLITFIIFAVFALFIFNSLTDALCIKKNIPEERQPKVFQTINILLTILLLSGYLNIWTQI</sequence>